<dbReference type="InterPro" id="IPR024607">
    <property type="entry name" value="Sulfatase_CS"/>
</dbReference>
<evidence type="ECO:0000313" key="6">
    <source>
        <dbReference type="EMBL" id="TDH60757.1"/>
    </source>
</evidence>
<dbReference type="PROSITE" id="PS51318">
    <property type="entry name" value="TAT"/>
    <property type="match status" value="1"/>
</dbReference>
<comment type="caution">
    <text evidence="6">The sequence shown here is derived from an EMBL/GenBank/DDBJ whole genome shotgun (WGS) entry which is preliminary data.</text>
</comment>
<keyword evidence="3" id="KW-0378">Hydrolase</keyword>
<evidence type="ECO:0000256" key="4">
    <source>
        <dbReference type="ARBA" id="ARBA00022837"/>
    </source>
</evidence>
<dbReference type="Pfam" id="PF00884">
    <property type="entry name" value="Sulfatase"/>
    <property type="match status" value="1"/>
</dbReference>
<name>A0A4R5QED9_9PROT</name>
<dbReference type="OrthoDB" id="9795675at2"/>
<dbReference type="InterPro" id="IPR000917">
    <property type="entry name" value="Sulfatase_N"/>
</dbReference>
<comment type="similarity">
    <text evidence="1">Belongs to the sulfatase family.</text>
</comment>
<dbReference type="InterPro" id="IPR050738">
    <property type="entry name" value="Sulfatase"/>
</dbReference>
<dbReference type="GO" id="GO:0046872">
    <property type="term" value="F:metal ion binding"/>
    <property type="evidence" value="ECO:0007669"/>
    <property type="project" value="UniProtKB-KW"/>
</dbReference>
<dbReference type="EMBL" id="SMSJ01000032">
    <property type="protein sequence ID" value="TDH60757.1"/>
    <property type="molecule type" value="Genomic_DNA"/>
</dbReference>
<dbReference type="AlphaFoldDB" id="A0A4R5QED9"/>
<reference evidence="6 7" key="1">
    <citation type="journal article" date="2016" name="J. Microbiol.">
        <title>Dankookia rubra gen. nov., sp. nov., an alphaproteobacterium isolated from sediment of a shallow stream.</title>
        <authorList>
            <person name="Kim W.H."/>
            <person name="Kim D.H."/>
            <person name="Kang K."/>
            <person name="Ahn T.Y."/>
        </authorList>
    </citation>
    <scope>NUCLEOTIDE SEQUENCE [LARGE SCALE GENOMIC DNA]</scope>
    <source>
        <strain evidence="6 7">JCM30602</strain>
    </source>
</reference>
<evidence type="ECO:0000256" key="1">
    <source>
        <dbReference type="ARBA" id="ARBA00008779"/>
    </source>
</evidence>
<dbReference type="SUPFAM" id="SSF53649">
    <property type="entry name" value="Alkaline phosphatase-like"/>
    <property type="match status" value="1"/>
</dbReference>
<feature type="domain" description="Sulfatase N-terminal" evidence="5">
    <location>
        <begin position="38"/>
        <end position="442"/>
    </location>
</feature>
<evidence type="ECO:0000259" key="5">
    <source>
        <dbReference type="Pfam" id="PF00884"/>
    </source>
</evidence>
<proteinExistence type="inferred from homology"/>
<keyword evidence="7" id="KW-1185">Reference proteome</keyword>
<dbReference type="PROSITE" id="PS00149">
    <property type="entry name" value="SULFATASE_2"/>
    <property type="match status" value="1"/>
</dbReference>
<dbReference type="PANTHER" id="PTHR42693:SF53">
    <property type="entry name" value="ENDO-4-O-SULFATASE"/>
    <property type="match status" value="1"/>
</dbReference>
<accession>A0A4R5QED9</accession>
<protein>
    <submittedName>
        <fullName evidence="6">Sulfatase</fullName>
    </submittedName>
</protein>
<dbReference type="GO" id="GO:0004065">
    <property type="term" value="F:arylsulfatase activity"/>
    <property type="evidence" value="ECO:0007669"/>
    <property type="project" value="TreeGrafter"/>
</dbReference>
<dbReference type="Gene3D" id="3.40.720.10">
    <property type="entry name" value="Alkaline Phosphatase, subunit A"/>
    <property type="match status" value="2"/>
</dbReference>
<dbReference type="InterPro" id="IPR017850">
    <property type="entry name" value="Alkaline_phosphatase_core_sf"/>
</dbReference>
<organism evidence="6 7">
    <name type="scientific">Dankookia rubra</name>
    <dbReference type="NCBI Taxonomy" id="1442381"/>
    <lineage>
        <taxon>Bacteria</taxon>
        <taxon>Pseudomonadati</taxon>
        <taxon>Pseudomonadota</taxon>
        <taxon>Alphaproteobacteria</taxon>
        <taxon>Acetobacterales</taxon>
        <taxon>Roseomonadaceae</taxon>
        <taxon>Dankookia</taxon>
    </lineage>
</organism>
<evidence type="ECO:0000256" key="3">
    <source>
        <dbReference type="ARBA" id="ARBA00022801"/>
    </source>
</evidence>
<dbReference type="RefSeq" id="WP_133290482.1">
    <property type="nucleotide sequence ID" value="NZ_SMSJ01000032.1"/>
</dbReference>
<evidence type="ECO:0000313" key="7">
    <source>
        <dbReference type="Proteomes" id="UP000295096"/>
    </source>
</evidence>
<gene>
    <name evidence="6" type="ORF">E2C06_20545</name>
</gene>
<dbReference type="InterPro" id="IPR006311">
    <property type="entry name" value="TAT_signal"/>
</dbReference>
<dbReference type="PANTHER" id="PTHR42693">
    <property type="entry name" value="ARYLSULFATASE FAMILY MEMBER"/>
    <property type="match status" value="1"/>
</dbReference>
<dbReference type="Proteomes" id="UP000295096">
    <property type="component" value="Unassembled WGS sequence"/>
</dbReference>
<keyword evidence="4" id="KW-0106">Calcium</keyword>
<sequence>MASKMERRDFLRTAGVVATGALAGTAARAEDPASGPPPNILFILVDELRFPSVFPAGITDVDGFLARFMPNLHGLWRKGVKFGSHYTAASACTPSRGVLATGLYSQQSWVCVTLTNTPDTRSPTPILNPAFPTYGRLLRRAGYQTPYIGKWHLSFDIDRLGLYGFDGLVSPDPTGFNLQGTVGDEKNGYRNDQDIADTAVEWLGARTPGEQPWCCTVSFVNPHDQEFFWAGTEFQTYNNLFTDPSLQPAMMYSTPDNPPLVSWDDNPLKTVPDLGFPALPPNWESAATLQANKPSTQLFGRAAQAAIWGDIAQDPSQTVFTAQPYHEGVEGLGVGVAPYGYWQRCLNSYANIMSIVDQRIGEVLAALPKAVAENTVIVFASDHGEYAGAHGYVAGKLLSCYEEAYHVPLIVVDPTHRFTGDIHTVRTGLTSSVDFTPMLVSLGHNGSTEWMRGRLGRIYGKRHDMLPMLKSAKAPGRPYVLLATDELIPARLNFNNSPTHIVGIRTEGAKLGTYAKWVDRTAQIVPDSVELEFYDYATEQGLAELANTPGDPRAQELLRLLERLIPEELRERLPGALGAVQDVQRELYLLLAQQVLSPDSATSPRQVLRDLGYGRQF</sequence>
<evidence type="ECO:0000256" key="2">
    <source>
        <dbReference type="ARBA" id="ARBA00022723"/>
    </source>
</evidence>
<keyword evidence="2" id="KW-0479">Metal-binding</keyword>